<comment type="subcellular location">
    <subcellularLocation>
        <location evidence="1">Membrane</location>
        <topology evidence="1">Multi-pass membrane protein</topology>
    </subcellularLocation>
</comment>
<dbReference type="SUPFAM" id="SSF103473">
    <property type="entry name" value="MFS general substrate transporter"/>
    <property type="match status" value="1"/>
</dbReference>
<feature type="transmembrane region" description="Helical" evidence="6">
    <location>
        <begin position="134"/>
        <end position="157"/>
    </location>
</feature>
<sequence>MNQRIILTISCLAVFFEALDASVLNMAIPSMEQYFNFGPDAIQWVQTVYLLFYGGFVLLGGRLSDIKGRRTIYITGAALFGIASFAAGCAGNLGWLLAFRAMQGIGVAFAIPAAISIIINTFPEAADRNRAMGIFGAMAGTGFATGLAIGGLISAYWGWQWVFFINVPVIALAIVFAVLYVPADKPQEHPVSSDYKSGIMITLLMLAAAWMLHSLGNVGANPWMFLATVVGFLILGTIFIRRERVQPFPLMDFSIFKLHGTIAGNLGALLTGAAFVSYLFLLTLYLQQHLLFKPDMAGLLLLPFSIMSGLFGKFLLPYFFKRVGVVWVGIIGNIFMLLGFICFFFSYFGFFPLPVIVLGIFCTNTVGISMIFPSVTILSVQSAGPHQQGLASGVNGTSNSLGGGLGLSVIGLVIQLAPALHWDMHGVSLVVLMLIELAAIITLLIFQRKDAAMPHQQLA</sequence>
<feature type="transmembrane region" description="Helical" evidence="6">
    <location>
        <begin position="222"/>
        <end position="241"/>
    </location>
</feature>
<dbReference type="CDD" id="cd17321">
    <property type="entry name" value="MFS_MMR_MDR_like"/>
    <property type="match status" value="1"/>
</dbReference>
<dbReference type="EMBL" id="QLMA01000003">
    <property type="protein sequence ID" value="RAJ83085.1"/>
    <property type="molecule type" value="Genomic_DNA"/>
</dbReference>
<dbReference type="Pfam" id="PF07690">
    <property type="entry name" value="MFS_1"/>
    <property type="match status" value="1"/>
</dbReference>
<dbReference type="Proteomes" id="UP000249819">
    <property type="component" value="Unassembled WGS sequence"/>
</dbReference>
<dbReference type="InterPro" id="IPR020846">
    <property type="entry name" value="MFS_dom"/>
</dbReference>
<evidence type="ECO:0000313" key="8">
    <source>
        <dbReference type="EMBL" id="RAJ83085.1"/>
    </source>
</evidence>
<dbReference type="InterPro" id="IPR036259">
    <property type="entry name" value="MFS_trans_sf"/>
</dbReference>
<feature type="transmembrane region" description="Helical" evidence="6">
    <location>
        <begin position="262"/>
        <end position="285"/>
    </location>
</feature>
<dbReference type="GO" id="GO:0022857">
    <property type="term" value="F:transmembrane transporter activity"/>
    <property type="evidence" value="ECO:0007669"/>
    <property type="project" value="InterPro"/>
</dbReference>
<feature type="domain" description="Major facilitator superfamily (MFS) profile" evidence="7">
    <location>
        <begin position="6"/>
        <end position="450"/>
    </location>
</feature>
<evidence type="ECO:0000256" key="3">
    <source>
        <dbReference type="ARBA" id="ARBA00022692"/>
    </source>
</evidence>
<dbReference type="Gene3D" id="1.20.1720.10">
    <property type="entry name" value="Multidrug resistance protein D"/>
    <property type="match status" value="1"/>
</dbReference>
<feature type="transmembrane region" description="Helical" evidence="6">
    <location>
        <begin position="41"/>
        <end position="60"/>
    </location>
</feature>
<evidence type="ECO:0000256" key="2">
    <source>
        <dbReference type="ARBA" id="ARBA00022448"/>
    </source>
</evidence>
<feature type="transmembrane region" description="Helical" evidence="6">
    <location>
        <begin position="426"/>
        <end position="446"/>
    </location>
</feature>
<feature type="transmembrane region" description="Helical" evidence="6">
    <location>
        <begin position="297"/>
        <end position="316"/>
    </location>
</feature>
<evidence type="ECO:0000256" key="5">
    <source>
        <dbReference type="ARBA" id="ARBA00023136"/>
    </source>
</evidence>
<feature type="transmembrane region" description="Helical" evidence="6">
    <location>
        <begin position="163"/>
        <end position="183"/>
    </location>
</feature>
<evidence type="ECO:0000313" key="9">
    <source>
        <dbReference type="Proteomes" id="UP000249819"/>
    </source>
</evidence>
<evidence type="ECO:0000256" key="6">
    <source>
        <dbReference type="SAM" id="Phobius"/>
    </source>
</evidence>
<evidence type="ECO:0000256" key="4">
    <source>
        <dbReference type="ARBA" id="ARBA00022989"/>
    </source>
</evidence>
<dbReference type="GO" id="GO:0016020">
    <property type="term" value="C:membrane"/>
    <property type="evidence" value="ECO:0007669"/>
    <property type="project" value="UniProtKB-SubCell"/>
</dbReference>
<feature type="transmembrane region" description="Helical" evidence="6">
    <location>
        <begin position="356"/>
        <end position="380"/>
    </location>
</feature>
<evidence type="ECO:0000256" key="1">
    <source>
        <dbReference type="ARBA" id="ARBA00004141"/>
    </source>
</evidence>
<dbReference type="Gene3D" id="1.20.1250.20">
    <property type="entry name" value="MFS general substrate transporter like domains"/>
    <property type="match status" value="1"/>
</dbReference>
<feature type="transmembrane region" description="Helical" evidence="6">
    <location>
        <begin position="323"/>
        <end position="350"/>
    </location>
</feature>
<reference evidence="8 9" key="1">
    <citation type="submission" date="2018-06" db="EMBL/GenBank/DDBJ databases">
        <title>Genomic Encyclopedia of Archaeal and Bacterial Type Strains, Phase II (KMG-II): from individual species to whole genera.</title>
        <authorList>
            <person name="Goeker M."/>
        </authorList>
    </citation>
    <scope>NUCLEOTIDE SEQUENCE [LARGE SCALE GENOMIC DNA]</scope>
    <source>
        <strain evidence="8 9">DSM 29821</strain>
    </source>
</reference>
<dbReference type="OrthoDB" id="9807274at2"/>
<keyword evidence="2" id="KW-0813">Transport</keyword>
<dbReference type="PROSITE" id="PS50850">
    <property type="entry name" value="MFS"/>
    <property type="match status" value="1"/>
</dbReference>
<dbReference type="AlphaFoldDB" id="A0A327W4J6"/>
<feature type="transmembrane region" description="Helical" evidence="6">
    <location>
        <begin position="195"/>
        <end position="216"/>
    </location>
</feature>
<dbReference type="PANTHER" id="PTHR42718:SF9">
    <property type="entry name" value="MAJOR FACILITATOR SUPERFAMILY MULTIDRUG TRANSPORTER MFSC"/>
    <property type="match status" value="1"/>
</dbReference>
<keyword evidence="3 6" id="KW-0812">Transmembrane</keyword>
<evidence type="ECO:0000259" key="7">
    <source>
        <dbReference type="PROSITE" id="PS50850"/>
    </source>
</evidence>
<gene>
    <name evidence="8" type="ORF">CLV59_10342</name>
</gene>
<accession>A0A327W4J6</accession>
<dbReference type="InterPro" id="IPR011701">
    <property type="entry name" value="MFS"/>
</dbReference>
<dbReference type="PANTHER" id="PTHR42718">
    <property type="entry name" value="MAJOR FACILITATOR SUPERFAMILY MULTIDRUG TRANSPORTER MFSC"/>
    <property type="match status" value="1"/>
</dbReference>
<organism evidence="8 9">
    <name type="scientific">Chitinophaga dinghuensis</name>
    <dbReference type="NCBI Taxonomy" id="1539050"/>
    <lineage>
        <taxon>Bacteria</taxon>
        <taxon>Pseudomonadati</taxon>
        <taxon>Bacteroidota</taxon>
        <taxon>Chitinophagia</taxon>
        <taxon>Chitinophagales</taxon>
        <taxon>Chitinophagaceae</taxon>
        <taxon>Chitinophaga</taxon>
    </lineage>
</organism>
<keyword evidence="9" id="KW-1185">Reference proteome</keyword>
<dbReference type="PRINTS" id="PR01036">
    <property type="entry name" value="TCRTETB"/>
</dbReference>
<keyword evidence="5 6" id="KW-0472">Membrane</keyword>
<dbReference type="RefSeq" id="WP_111591749.1">
    <property type="nucleotide sequence ID" value="NZ_QLMA01000003.1"/>
</dbReference>
<keyword evidence="4 6" id="KW-1133">Transmembrane helix</keyword>
<protein>
    <submittedName>
        <fullName evidence="8">Putative MFS family arabinose efflux permease</fullName>
    </submittedName>
</protein>
<comment type="caution">
    <text evidence="8">The sequence shown here is derived from an EMBL/GenBank/DDBJ whole genome shotgun (WGS) entry which is preliminary data.</text>
</comment>
<name>A0A327W4J6_9BACT</name>
<feature type="transmembrane region" description="Helical" evidence="6">
    <location>
        <begin position="101"/>
        <end position="122"/>
    </location>
</feature>
<proteinExistence type="predicted"/>
<feature type="transmembrane region" description="Helical" evidence="6">
    <location>
        <begin position="401"/>
        <end position="420"/>
    </location>
</feature>
<feature type="transmembrane region" description="Helical" evidence="6">
    <location>
        <begin position="72"/>
        <end position="95"/>
    </location>
</feature>